<dbReference type="EMBL" id="JBJXBP010000002">
    <property type="protein sequence ID" value="KAL3845109.1"/>
    <property type="molecule type" value="Genomic_DNA"/>
</dbReference>
<evidence type="ECO:0000256" key="1">
    <source>
        <dbReference type="SAM" id="MobiDB-lite"/>
    </source>
</evidence>
<dbReference type="Proteomes" id="UP001634393">
    <property type="component" value="Unassembled WGS sequence"/>
</dbReference>
<keyword evidence="2" id="KW-0472">Membrane</keyword>
<comment type="caution">
    <text evidence="3">The sequence shown here is derived from an EMBL/GenBank/DDBJ whole genome shotgun (WGS) entry which is preliminary data.</text>
</comment>
<feature type="transmembrane region" description="Helical" evidence="2">
    <location>
        <begin position="119"/>
        <end position="145"/>
    </location>
</feature>
<protein>
    <submittedName>
        <fullName evidence="3">Uncharacterized protein</fullName>
    </submittedName>
</protein>
<keyword evidence="4" id="KW-1185">Reference proteome</keyword>
<evidence type="ECO:0000256" key="2">
    <source>
        <dbReference type="SAM" id="Phobius"/>
    </source>
</evidence>
<evidence type="ECO:0000313" key="3">
    <source>
        <dbReference type="EMBL" id="KAL3845109.1"/>
    </source>
</evidence>
<feature type="compositionally biased region" description="Polar residues" evidence="1">
    <location>
        <begin position="1"/>
        <end position="27"/>
    </location>
</feature>
<accession>A0ABD3U6L2</accession>
<name>A0ABD3U6L2_9LAMI</name>
<reference evidence="3 4" key="1">
    <citation type="submission" date="2024-12" db="EMBL/GenBank/DDBJ databases">
        <title>The unique morphological basis and parallel evolutionary history of personate flowers in Penstemon.</title>
        <authorList>
            <person name="Depatie T.H."/>
            <person name="Wessinger C.A."/>
        </authorList>
    </citation>
    <scope>NUCLEOTIDE SEQUENCE [LARGE SCALE GENOMIC DNA]</scope>
    <source>
        <strain evidence="3">WTNN_2</strain>
        <tissue evidence="3">Leaf</tissue>
    </source>
</reference>
<organism evidence="3 4">
    <name type="scientific">Penstemon smallii</name>
    <dbReference type="NCBI Taxonomy" id="265156"/>
    <lineage>
        <taxon>Eukaryota</taxon>
        <taxon>Viridiplantae</taxon>
        <taxon>Streptophyta</taxon>
        <taxon>Embryophyta</taxon>
        <taxon>Tracheophyta</taxon>
        <taxon>Spermatophyta</taxon>
        <taxon>Magnoliopsida</taxon>
        <taxon>eudicotyledons</taxon>
        <taxon>Gunneridae</taxon>
        <taxon>Pentapetalae</taxon>
        <taxon>asterids</taxon>
        <taxon>lamiids</taxon>
        <taxon>Lamiales</taxon>
        <taxon>Plantaginaceae</taxon>
        <taxon>Cheloneae</taxon>
        <taxon>Penstemon</taxon>
    </lineage>
</organism>
<keyword evidence="2" id="KW-1133">Transmembrane helix</keyword>
<gene>
    <name evidence="3" type="ORF">ACJIZ3_002512</name>
</gene>
<sequence length="170" mass="18649">MYSNSSKLNSFPSLHKSTTCPATSPSDPTAEPISAIARTILLADTFSVSAATCSKERDNKESPARIAVASSKALWLVGFPLRKSSLSIQGRSSWISDMVSQAARQSMGRTRFPPARREYLIASWIFIGFCNGIASSRALFTFFAFDFMYSLKLKVGWVKDISGLVINSDF</sequence>
<evidence type="ECO:0000313" key="4">
    <source>
        <dbReference type="Proteomes" id="UP001634393"/>
    </source>
</evidence>
<keyword evidence="2" id="KW-0812">Transmembrane</keyword>
<dbReference type="AlphaFoldDB" id="A0ABD3U6L2"/>
<proteinExistence type="predicted"/>
<feature type="region of interest" description="Disordered" evidence="1">
    <location>
        <begin position="1"/>
        <end position="29"/>
    </location>
</feature>